<reference evidence="1 2" key="1">
    <citation type="submission" date="2019-06" db="EMBL/GenBank/DDBJ databases">
        <title>Genome Sequence of the Brown Rot Fungal Pathogen Monilinia laxa.</title>
        <authorList>
            <person name="De Miccolis Angelini R.M."/>
            <person name="Landi L."/>
            <person name="Abate D."/>
            <person name="Pollastro S."/>
            <person name="Romanazzi G."/>
            <person name="Faretra F."/>
        </authorList>
    </citation>
    <scope>NUCLEOTIDE SEQUENCE [LARGE SCALE GENOMIC DNA]</scope>
    <source>
        <strain evidence="1 2">Mlax316</strain>
    </source>
</reference>
<evidence type="ECO:0000313" key="1">
    <source>
        <dbReference type="EMBL" id="KAB8297349.1"/>
    </source>
</evidence>
<keyword evidence="2" id="KW-1185">Reference proteome</keyword>
<name>A0A5N6K4X8_MONLA</name>
<dbReference type="AlphaFoldDB" id="A0A5N6K4X8"/>
<gene>
    <name evidence="1" type="ORF">EYC80_002695</name>
</gene>
<dbReference type="EMBL" id="VIGI01000008">
    <property type="protein sequence ID" value="KAB8297349.1"/>
    <property type="molecule type" value="Genomic_DNA"/>
</dbReference>
<accession>A0A5N6K4X8</accession>
<dbReference type="Proteomes" id="UP000326757">
    <property type="component" value="Unassembled WGS sequence"/>
</dbReference>
<comment type="caution">
    <text evidence="1">The sequence shown here is derived from an EMBL/GenBank/DDBJ whole genome shotgun (WGS) entry which is preliminary data.</text>
</comment>
<protein>
    <submittedName>
        <fullName evidence="1">Uncharacterized protein</fullName>
    </submittedName>
</protein>
<proteinExistence type="predicted"/>
<organism evidence="1 2">
    <name type="scientific">Monilinia laxa</name>
    <name type="common">Brown rot fungus</name>
    <name type="synonym">Sclerotinia laxa</name>
    <dbReference type="NCBI Taxonomy" id="61186"/>
    <lineage>
        <taxon>Eukaryota</taxon>
        <taxon>Fungi</taxon>
        <taxon>Dikarya</taxon>
        <taxon>Ascomycota</taxon>
        <taxon>Pezizomycotina</taxon>
        <taxon>Leotiomycetes</taxon>
        <taxon>Helotiales</taxon>
        <taxon>Sclerotiniaceae</taxon>
        <taxon>Monilinia</taxon>
    </lineage>
</organism>
<evidence type="ECO:0000313" key="2">
    <source>
        <dbReference type="Proteomes" id="UP000326757"/>
    </source>
</evidence>
<sequence length="77" mass="8598">MISNRAINAMIGSDLTSTLKAKLVAKQTELLSLAQEVSIEETAVQHLCKQVERKRLEANEVSSEWTEKSGALLWKKN</sequence>